<reference evidence="2 3" key="1">
    <citation type="submission" date="2016-03" db="EMBL/GenBank/DDBJ databases">
        <title>Trachymyrmex septentrionalis WGS genome.</title>
        <authorList>
            <person name="Nygaard S."/>
            <person name="Hu H."/>
            <person name="Boomsma J."/>
            <person name="Zhang G."/>
        </authorList>
    </citation>
    <scope>NUCLEOTIDE SEQUENCE [LARGE SCALE GENOMIC DNA]</scope>
    <source>
        <strain evidence="2">Tsep2-gDNA-1</strain>
        <tissue evidence="2">Whole body</tissue>
    </source>
</reference>
<protein>
    <submittedName>
        <fullName evidence="2">Uncharacterized protein</fullName>
    </submittedName>
</protein>
<dbReference type="EMBL" id="KQ981954">
    <property type="protein sequence ID" value="KYN32108.1"/>
    <property type="molecule type" value="Genomic_DNA"/>
</dbReference>
<keyword evidence="3" id="KW-1185">Reference proteome</keyword>
<name>A0A195EV35_9HYME</name>
<accession>A0A195EV35</accession>
<evidence type="ECO:0000313" key="3">
    <source>
        <dbReference type="Proteomes" id="UP000078541"/>
    </source>
</evidence>
<gene>
    <name evidence="2" type="ORF">ALC56_13486</name>
</gene>
<evidence type="ECO:0000256" key="1">
    <source>
        <dbReference type="SAM" id="MobiDB-lite"/>
    </source>
</evidence>
<organism evidence="2 3">
    <name type="scientific">Trachymyrmex septentrionalis</name>
    <dbReference type="NCBI Taxonomy" id="34720"/>
    <lineage>
        <taxon>Eukaryota</taxon>
        <taxon>Metazoa</taxon>
        <taxon>Ecdysozoa</taxon>
        <taxon>Arthropoda</taxon>
        <taxon>Hexapoda</taxon>
        <taxon>Insecta</taxon>
        <taxon>Pterygota</taxon>
        <taxon>Neoptera</taxon>
        <taxon>Endopterygota</taxon>
        <taxon>Hymenoptera</taxon>
        <taxon>Apocrita</taxon>
        <taxon>Aculeata</taxon>
        <taxon>Formicoidea</taxon>
        <taxon>Formicidae</taxon>
        <taxon>Myrmicinae</taxon>
        <taxon>Trachymyrmex</taxon>
    </lineage>
</organism>
<sequence>MKILFARNKDNYNIHRERKAMFKVKEKRREREREREREGGREREKEKKSAIEMERSGNEVASVHPSPYSLPPLTTPLHINPPLLRVESIARACV</sequence>
<dbReference type="AlphaFoldDB" id="A0A195EV35"/>
<proteinExistence type="predicted"/>
<dbReference type="Proteomes" id="UP000078541">
    <property type="component" value="Unassembled WGS sequence"/>
</dbReference>
<feature type="region of interest" description="Disordered" evidence="1">
    <location>
        <begin position="24"/>
        <end position="67"/>
    </location>
</feature>
<evidence type="ECO:0000313" key="2">
    <source>
        <dbReference type="EMBL" id="KYN32108.1"/>
    </source>
</evidence>
<feature type="compositionally biased region" description="Basic and acidic residues" evidence="1">
    <location>
        <begin position="24"/>
        <end position="57"/>
    </location>
</feature>